<dbReference type="AlphaFoldDB" id="A0A9D9HMK4"/>
<dbReference type="Proteomes" id="UP000823638">
    <property type="component" value="Unassembled WGS sequence"/>
</dbReference>
<comment type="caution">
    <text evidence="1">The sequence shown here is derived from an EMBL/GenBank/DDBJ whole genome shotgun (WGS) entry which is preliminary data.</text>
</comment>
<gene>
    <name evidence="1" type="ORF">IAA81_00070</name>
</gene>
<reference evidence="1" key="2">
    <citation type="journal article" date="2021" name="PeerJ">
        <title>Extensive microbial diversity within the chicken gut microbiome revealed by metagenomics and culture.</title>
        <authorList>
            <person name="Gilroy R."/>
            <person name="Ravi A."/>
            <person name="Getino M."/>
            <person name="Pursley I."/>
            <person name="Horton D.L."/>
            <person name="Alikhan N.F."/>
            <person name="Baker D."/>
            <person name="Gharbi K."/>
            <person name="Hall N."/>
            <person name="Watson M."/>
            <person name="Adriaenssens E.M."/>
            <person name="Foster-Nyarko E."/>
            <person name="Jarju S."/>
            <person name="Secka A."/>
            <person name="Antonio M."/>
            <person name="Oren A."/>
            <person name="Chaudhuri R.R."/>
            <person name="La Ragione R."/>
            <person name="Hildebrand F."/>
            <person name="Pallen M.J."/>
        </authorList>
    </citation>
    <scope>NUCLEOTIDE SEQUENCE</scope>
    <source>
        <strain evidence="1">10532</strain>
    </source>
</reference>
<organism evidence="1 2">
    <name type="scientific">Candidatus Gallitreponema excrementavium</name>
    <dbReference type="NCBI Taxonomy" id="2840840"/>
    <lineage>
        <taxon>Bacteria</taxon>
        <taxon>Pseudomonadati</taxon>
        <taxon>Spirochaetota</taxon>
        <taxon>Spirochaetia</taxon>
        <taxon>Spirochaetales</taxon>
        <taxon>Candidatus Gallitreponema</taxon>
    </lineage>
</organism>
<name>A0A9D9HMK4_9SPIR</name>
<dbReference type="EMBL" id="JADIMM010000001">
    <property type="protein sequence ID" value="MBO8456607.1"/>
    <property type="molecule type" value="Genomic_DNA"/>
</dbReference>
<proteinExistence type="predicted"/>
<evidence type="ECO:0000313" key="1">
    <source>
        <dbReference type="EMBL" id="MBO8456607.1"/>
    </source>
</evidence>
<sequence>MKYFYSRWKGLGFILAGKNPGLSGIFTEAPAWTFKGGGSGIYLPAGSYRV</sequence>
<protein>
    <submittedName>
        <fullName evidence="1">Uncharacterized protein</fullName>
    </submittedName>
</protein>
<accession>A0A9D9HMK4</accession>
<evidence type="ECO:0000313" key="2">
    <source>
        <dbReference type="Proteomes" id="UP000823638"/>
    </source>
</evidence>
<reference evidence="1" key="1">
    <citation type="submission" date="2020-10" db="EMBL/GenBank/DDBJ databases">
        <authorList>
            <person name="Gilroy R."/>
        </authorList>
    </citation>
    <scope>NUCLEOTIDE SEQUENCE</scope>
    <source>
        <strain evidence="1">10532</strain>
    </source>
</reference>